<dbReference type="InterPro" id="IPR011990">
    <property type="entry name" value="TPR-like_helical_dom_sf"/>
</dbReference>
<dbReference type="SUPFAM" id="SSF48452">
    <property type="entry name" value="TPR-like"/>
    <property type="match status" value="1"/>
</dbReference>
<dbReference type="AlphaFoldDB" id="A0A3D9C9M3"/>
<dbReference type="Pfam" id="PF25063">
    <property type="entry name" value="ARM_TT21_C"/>
    <property type="match status" value="1"/>
</dbReference>
<reference evidence="3" key="1">
    <citation type="submission" date="2018-06" db="EMBL/GenBank/DDBJ databases">
        <authorList>
            <person name="Lum Nde A."/>
            <person name="Hugo C."/>
        </authorList>
    </citation>
    <scope>NUCLEOTIDE SEQUENCE [LARGE SCALE GENOMIC DNA]</scope>
    <source>
        <strain evidence="3">1_F178</strain>
    </source>
</reference>
<organism evidence="2 3">
    <name type="scientific">Chryseobacterium pennae</name>
    <dbReference type="NCBI Taxonomy" id="2258962"/>
    <lineage>
        <taxon>Bacteria</taxon>
        <taxon>Pseudomonadati</taxon>
        <taxon>Bacteroidota</taxon>
        <taxon>Flavobacteriia</taxon>
        <taxon>Flavobacteriales</taxon>
        <taxon>Weeksellaceae</taxon>
        <taxon>Chryseobacterium group</taxon>
        <taxon>Chryseobacterium</taxon>
    </lineage>
</organism>
<evidence type="ECO:0000259" key="1">
    <source>
        <dbReference type="Pfam" id="PF25063"/>
    </source>
</evidence>
<dbReference type="Gene3D" id="1.25.40.10">
    <property type="entry name" value="Tetratricopeptide repeat domain"/>
    <property type="match status" value="1"/>
</dbReference>
<accession>A0A3D9C9M3</accession>
<dbReference type="EMBL" id="QNVT01000009">
    <property type="protein sequence ID" value="REC62276.1"/>
    <property type="molecule type" value="Genomic_DNA"/>
</dbReference>
<keyword evidence="3" id="KW-1185">Reference proteome</keyword>
<dbReference type="Proteomes" id="UP000256686">
    <property type="component" value="Unassembled WGS sequence"/>
</dbReference>
<gene>
    <name evidence="2" type="ORF">DRF65_11220</name>
</gene>
<evidence type="ECO:0000313" key="3">
    <source>
        <dbReference type="Proteomes" id="UP000256686"/>
    </source>
</evidence>
<comment type="caution">
    <text evidence="2">The sequence shown here is derived from an EMBL/GenBank/DDBJ whole genome shotgun (WGS) entry which is preliminary data.</text>
</comment>
<dbReference type="InterPro" id="IPR056834">
    <property type="entry name" value="ARM_TT21_C"/>
</dbReference>
<protein>
    <recommendedName>
        <fullName evidence="1">Tetratricopeptide repeat protein 21A/21B C-terminal ARM domain-containing protein</fullName>
    </recommendedName>
</protein>
<proteinExistence type="predicted"/>
<name>A0A3D9C9M3_9FLAO</name>
<evidence type="ECO:0000313" key="2">
    <source>
        <dbReference type="EMBL" id="REC62276.1"/>
    </source>
</evidence>
<feature type="domain" description="Tetratricopeptide repeat protein 21A/21B C-terminal ARM" evidence="1">
    <location>
        <begin position="61"/>
        <end position="157"/>
    </location>
</feature>
<sequence>MANCRRVILLEVSIVYNYKFRIMNEQEVEKLLQKISNQKMFGETEKAIANLHILNNEFPKEKKYLALLASAYFDADSIDVAEEFCAKALEIDHDYPEAFELKGLIAEKKGDNELAEKYYKESISKETPFKMGYLRLVLLYYKLERYEDVIKEAEYLLANFDTNRNEYTAEDQRKIFAQWLSFAYNRLYSALIRTNKYEQAAEKVNEYVAFRSNYVKDPYQFLSEDEILFKLYYALNDNEKMKEIEEKMLTFYMVPEGIVASMKKDAEQGYLESANPDNYTV</sequence>